<protein>
    <submittedName>
        <fullName evidence="1">Uncharacterized protein</fullName>
    </submittedName>
</protein>
<dbReference type="Proteomes" id="UP001604336">
    <property type="component" value="Unassembled WGS sequence"/>
</dbReference>
<comment type="caution">
    <text evidence="1">The sequence shown here is derived from an EMBL/GenBank/DDBJ whole genome shotgun (WGS) entry which is preliminary data.</text>
</comment>
<keyword evidence="2" id="KW-1185">Reference proteome</keyword>
<dbReference type="EMBL" id="JBFOLK010000011">
    <property type="protein sequence ID" value="KAL2475517.1"/>
    <property type="molecule type" value="Genomic_DNA"/>
</dbReference>
<dbReference type="AlphaFoldDB" id="A0ABD1QH08"/>
<gene>
    <name evidence="1" type="ORF">Adt_36253</name>
</gene>
<organism evidence="1 2">
    <name type="scientific">Abeliophyllum distichum</name>
    <dbReference type="NCBI Taxonomy" id="126358"/>
    <lineage>
        <taxon>Eukaryota</taxon>
        <taxon>Viridiplantae</taxon>
        <taxon>Streptophyta</taxon>
        <taxon>Embryophyta</taxon>
        <taxon>Tracheophyta</taxon>
        <taxon>Spermatophyta</taxon>
        <taxon>Magnoliopsida</taxon>
        <taxon>eudicotyledons</taxon>
        <taxon>Gunneridae</taxon>
        <taxon>Pentapetalae</taxon>
        <taxon>asterids</taxon>
        <taxon>lamiids</taxon>
        <taxon>Lamiales</taxon>
        <taxon>Oleaceae</taxon>
        <taxon>Forsythieae</taxon>
        <taxon>Abeliophyllum</taxon>
    </lineage>
</organism>
<name>A0ABD1QH08_9LAMI</name>
<proteinExistence type="predicted"/>
<evidence type="ECO:0000313" key="2">
    <source>
        <dbReference type="Proteomes" id="UP001604336"/>
    </source>
</evidence>
<evidence type="ECO:0000313" key="1">
    <source>
        <dbReference type="EMBL" id="KAL2475517.1"/>
    </source>
</evidence>
<reference evidence="2" key="1">
    <citation type="submission" date="2024-07" db="EMBL/GenBank/DDBJ databases">
        <title>Two chromosome-level genome assemblies of Korean endemic species Abeliophyllum distichum and Forsythia ovata (Oleaceae).</title>
        <authorList>
            <person name="Jang H."/>
        </authorList>
    </citation>
    <scope>NUCLEOTIDE SEQUENCE [LARGE SCALE GENOMIC DNA]</scope>
</reference>
<sequence length="162" mass="18602">MPPVMANNYLLANEFKNNEHDEEMMEENEEAACKLECGEGIFAGNQFIHSNNEEDGDGITKIEEEIDLEAEQRIRGVSYNNILKHLYQEGNPVVGLLGEPSGRSFDYYVLYGMSTRKKMVPRIEKYGSPPIIVPPFTSWKEPLRDIIQFEEVKGTYGKKYCR</sequence>
<accession>A0ABD1QH08</accession>